<dbReference type="AlphaFoldDB" id="A0A380QCI9"/>
<organism evidence="1 2">
    <name type="scientific">Yersinia pseudotuberculosis</name>
    <dbReference type="NCBI Taxonomy" id="633"/>
    <lineage>
        <taxon>Bacteria</taxon>
        <taxon>Pseudomonadati</taxon>
        <taxon>Pseudomonadota</taxon>
        <taxon>Gammaproteobacteria</taxon>
        <taxon>Enterobacterales</taxon>
        <taxon>Yersiniaceae</taxon>
        <taxon>Yersinia</taxon>
    </lineage>
</organism>
<sequence>MNSDSARLWIKGRLVLLEQRLNVVADSGCTYGINDYQLLKTISYQRLTLFRSA</sequence>
<evidence type="ECO:0000313" key="2">
    <source>
        <dbReference type="Proteomes" id="UP000255087"/>
    </source>
</evidence>
<accession>A0A380QCI9</accession>
<protein>
    <submittedName>
        <fullName evidence="1">Uncharacterized protein</fullName>
    </submittedName>
</protein>
<dbReference type="EMBL" id="UHJC01000001">
    <property type="protein sequence ID" value="SUP85743.1"/>
    <property type="molecule type" value="Genomic_DNA"/>
</dbReference>
<gene>
    <name evidence="1" type="ORF">NCTC8580_03853</name>
</gene>
<dbReference type="Proteomes" id="UP000255087">
    <property type="component" value="Unassembled WGS sequence"/>
</dbReference>
<evidence type="ECO:0000313" key="1">
    <source>
        <dbReference type="EMBL" id="SUP85743.1"/>
    </source>
</evidence>
<name>A0A380QCI9_YERPU</name>
<proteinExistence type="predicted"/>
<reference evidence="1 2" key="1">
    <citation type="submission" date="2018-06" db="EMBL/GenBank/DDBJ databases">
        <authorList>
            <consortium name="Pathogen Informatics"/>
            <person name="Doyle S."/>
        </authorList>
    </citation>
    <scope>NUCLEOTIDE SEQUENCE [LARGE SCALE GENOMIC DNA]</scope>
    <source>
        <strain evidence="1 2">NCTC8580</strain>
    </source>
</reference>